<comment type="catalytic activity">
    <reaction evidence="2">
        <text>2 GTP = 3',3'-c-di-GMP + 2 diphosphate</text>
        <dbReference type="Rhea" id="RHEA:24898"/>
        <dbReference type="ChEBI" id="CHEBI:33019"/>
        <dbReference type="ChEBI" id="CHEBI:37565"/>
        <dbReference type="ChEBI" id="CHEBI:58805"/>
        <dbReference type="EC" id="2.7.7.65"/>
    </reaction>
</comment>
<gene>
    <name evidence="5" type="ORF">G3574_00455</name>
</gene>
<dbReference type="EMBL" id="JAAIVB010000003">
    <property type="protein sequence ID" value="NEX59537.1"/>
    <property type="molecule type" value="Genomic_DNA"/>
</dbReference>
<proteinExistence type="predicted"/>
<dbReference type="AlphaFoldDB" id="A0A6B3SF59"/>
<comment type="caution">
    <text evidence="5">The sequence shown here is derived from an EMBL/GenBank/DDBJ whole genome shotgun (WGS) entry which is preliminary data.</text>
</comment>
<feature type="transmembrane region" description="Helical" evidence="3">
    <location>
        <begin position="172"/>
        <end position="192"/>
    </location>
</feature>
<dbReference type="Pfam" id="PF00990">
    <property type="entry name" value="GGDEF"/>
    <property type="match status" value="1"/>
</dbReference>
<keyword evidence="6" id="KW-1185">Reference proteome</keyword>
<organism evidence="5 6">
    <name type="scientific">Noviherbaspirillum galbum</name>
    <dbReference type="NCBI Taxonomy" id="2709383"/>
    <lineage>
        <taxon>Bacteria</taxon>
        <taxon>Pseudomonadati</taxon>
        <taxon>Pseudomonadota</taxon>
        <taxon>Betaproteobacteria</taxon>
        <taxon>Burkholderiales</taxon>
        <taxon>Oxalobacteraceae</taxon>
        <taxon>Noviherbaspirillum</taxon>
    </lineage>
</organism>
<feature type="transmembrane region" description="Helical" evidence="3">
    <location>
        <begin position="62"/>
        <end position="81"/>
    </location>
</feature>
<name>A0A6B3SF59_9BURK</name>
<dbReference type="InterPro" id="IPR050469">
    <property type="entry name" value="Diguanylate_Cyclase"/>
</dbReference>
<feature type="transmembrane region" description="Helical" evidence="3">
    <location>
        <begin position="140"/>
        <end position="160"/>
    </location>
</feature>
<keyword evidence="3" id="KW-0472">Membrane</keyword>
<evidence type="ECO:0000256" key="1">
    <source>
        <dbReference type="ARBA" id="ARBA00012528"/>
    </source>
</evidence>
<accession>A0A6B3SF59</accession>
<dbReference type="InterPro" id="IPR043128">
    <property type="entry name" value="Rev_trsase/Diguanyl_cyclase"/>
</dbReference>
<dbReference type="PANTHER" id="PTHR45138">
    <property type="entry name" value="REGULATORY COMPONENTS OF SENSORY TRANSDUCTION SYSTEM"/>
    <property type="match status" value="1"/>
</dbReference>
<dbReference type="PROSITE" id="PS50887">
    <property type="entry name" value="GGDEF"/>
    <property type="match status" value="1"/>
</dbReference>
<dbReference type="PANTHER" id="PTHR45138:SF9">
    <property type="entry name" value="DIGUANYLATE CYCLASE DGCM-RELATED"/>
    <property type="match status" value="1"/>
</dbReference>
<feature type="domain" description="GGDEF" evidence="4">
    <location>
        <begin position="254"/>
        <end position="386"/>
    </location>
</feature>
<feature type="transmembrane region" description="Helical" evidence="3">
    <location>
        <begin position="93"/>
        <end position="111"/>
    </location>
</feature>
<dbReference type="NCBIfam" id="TIGR00254">
    <property type="entry name" value="GGDEF"/>
    <property type="match status" value="1"/>
</dbReference>
<dbReference type="FunFam" id="3.30.70.270:FF:000001">
    <property type="entry name" value="Diguanylate cyclase domain protein"/>
    <property type="match status" value="1"/>
</dbReference>
<keyword evidence="3" id="KW-1133">Transmembrane helix</keyword>
<evidence type="ECO:0000256" key="3">
    <source>
        <dbReference type="SAM" id="Phobius"/>
    </source>
</evidence>
<keyword evidence="3" id="KW-0812">Transmembrane</keyword>
<feature type="transmembrane region" description="Helical" evidence="3">
    <location>
        <begin position="117"/>
        <end position="133"/>
    </location>
</feature>
<dbReference type="InterPro" id="IPR000160">
    <property type="entry name" value="GGDEF_dom"/>
</dbReference>
<dbReference type="InterPro" id="IPR029787">
    <property type="entry name" value="Nucleotide_cyclase"/>
</dbReference>
<dbReference type="GO" id="GO:0005886">
    <property type="term" value="C:plasma membrane"/>
    <property type="evidence" value="ECO:0007669"/>
    <property type="project" value="TreeGrafter"/>
</dbReference>
<dbReference type="CDD" id="cd01949">
    <property type="entry name" value="GGDEF"/>
    <property type="match status" value="1"/>
</dbReference>
<dbReference type="EC" id="2.7.7.65" evidence="1"/>
<dbReference type="Proteomes" id="UP000482155">
    <property type="component" value="Unassembled WGS sequence"/>
</dbReference>
<evidence type="ECO:0000259" key="4">
    <source>
        <dbReference type="PROSITE" id="PS50887"/>
    </source>
</evidence>
<dbReference type="Gene3D" id="3.30.70.270">
    <property type="match status" value="1"/>
</dbReference>
<evidence type="ECO:0000256" key="2">
    <source>
        <dbReference type="ARBA" id="ARBA00034247"/>
    </source>
</evidence>
<dbReference type="GO" id="GO:0043709">
    <property type="term" value="P:cell adhesion involved in single-species biofilm formation"/>
    <property type="evidence" value="ECO:0007669"/>
    <property type="project" value="TreeGrafter"/>
</dbReference>
<feature type="transmembrane region" description="Helical" evidence="3">
    <location>
        <begin position="35"/>
        <end position="56"/>
    </location>
</feature>
<protein>
    <recommendedName>
        <fullName evidence="1">diguanylate cyclase</fullName>
        <ecNumber evidence="1">2.7.7.65</ecNumber>
    </recommendedName>
</protein>
<evidence type="ECO:0000313" key="6">
    <source>
        <dbReference type="Proteomes" id="UP000482155"/>
    </source>
</evidence>
<dbReference type="GO" id="GO:0052621">
    <property type="term" value="F:diguanylate cyclase activity"/>
    <property type="evidence" value="ECO:0007669"/>
    <property type="project" value="UniProtKB-EC"/>
</dbReference>
<dbReference type="GO" id="GO:1902201">
    <property type="term" value="P:negative regulation of bacterial-type flagellum-dependent cell motility"/>
    <property type="evidence" value="ECO:0007669"/>
    <property type="project" value="TreeGrafter"/>
</dbReference>
<sequence length="386" mass="43046">MTTSPAVIEKRSPGSALKAIIFGTDPKQALRIERLFLASTTYFFGMFIVSYCRWNGLFPSASYIPVLVGALILNLGIYAAIRLDWNLKTRDPSLTLPQMLIASLANTFLVYHTNEARGAFLLGYVLVLVFGIFKLRRAQFLKLGAVVITTYGIIIAIEYISHKPGFNLPVEMLQWLMLIFIYPWFAWIGGYIGNLRRSQKEANERLAQALAQNADALTVIQRQATCDDLTGLYNRRFALDQLRQAKARLEQQGTPFSVLIIDIDHFKRINDTAGHFVGDKALVACVDAIKTVLRATDTFSRWGGEEFLLLMPGLRASAVGDLARRIHASVENVDYRSLGLNDPLSVSIGVAEANEKESIEDMLTAADNALYQAKANGRNRTEYRDA</sequence>
<dbReference type="SMART" id="SM00267">
    <property type="entry name" value="GGDEF"/>
    <property type="match status" value="1"/>
</dbReference>
<dbReference type="RefSeq" id="WP_163959780.1">
    <property type="nucleotide sequence ID" value="NZ_JAAIVB010000003.1"/>
</dbReference>
<dbReference type="SUPFAM" id="SSF55073">
    <property type="entry name" value="Nucleotide cyclase"/>
    <property type="match status" value="1"/>
</dbReference>
<reference evidence="5 6" key="1">
    <citation type="submission" date="2020-02" db="EMBL/GenBank/DDBJ databases">
        <authorList>
            <person name="Kim M.K."/>
        </authorList>
    </citation>
    <scope>NUCLEOTIDE SEQUENCE [LARGE SCALE GENOMIC DNA]</scope>
    <source>
        <strain evidence="5 6">17J57-3</strain>
    </source>
</reference>
<evidence type="ECO:0000313" key="5">
    <source>
        <dbReference type="EMBL" id="NEX59537.1"/>
    </source>
</evidence>